<protein>
    <submittedName>
        <fullName evidence="11">Uncharacterized protein LOC109466741</fullName>
    </submittedName>
</protein>
<dbReference type="PANTHER" id="PTHR24241:SF76">
    <property type="entry name" value="NEUROPEPTIDE SIFAMIDE RECEPTOR"/>
    <property type="match status" value="1"/>
</dbReference>
<dbReference type="Gene3D" id="1.20.1070.10">
    <property type="entry name" value="Rhodopsin 7-helix transmembrane proteins"/>
    <property type="match status" value="2"/>
</dbReference>
<evidence type="ECO:0000256" key="6">
    <source>
        <dbReference type="ARBA" id="ARBA00023170"/>
    </source>
</evidence>
<evidence type="ECO:0000256" key="1">
    <source>
        <dbReference type="ARBA" id="ARBA00004651"/>
    </source>
</evidence>
<feature type="transmembrane region" description="Helical" evidence="8">
    <location>
        <begin position="49"/>
        <end position="72"/>
    </location>
</feature>
<dbReference type="AlphaFoldDB" id="A0A6P4YD16"/>
<evidence type="ECO:0000256" key="2">
    <source>
        <dbReference type="ARBA" id="ARBA00022475"/>
    </source>
</evidence>
<dbReference type="GO" id="GO:0005886">
    <property type="term" value="C:plasma membrane"/>
    <property type="evidence" value="ECO:0007669"/>
    <property type="project" value="UniProtKB-SubCell"/>
</dbReference>
<proteinExistence type="predicted"/>
<dbReference type="GO" id="GO:0032870">
    <property type="term" value="P:cellular response to hormone stimulus"/>
    <property type="evidence" value="ECO:0007669"/>
    <property type="project" value="TreeGrafter"/>
</dbReference>
<evidence type="ECO:0000256" key="4">
    <source>
        <dbReference type="ARBA" id="ARBA00022989"/>
    </source>
</evidence>
<evidence type="ECO:0000313" key="10">
    <source>
        <dbReference type="Proteomes" id="UP000515135"/>
    </source>
</evidence>
<keyword evidence="3 8" id="KW-0812">Transmembrane</keyword>
<keyword evidence="4 8" id="KW-1133">Transmembrane helix</keyword>
<reference evidence="11" key="1">
    <citation type="submission" date="2025-08" db="UniProtKB">
        <authorList>
            <consortium name="RefSeq"/>
        </authorList>
    </citation>
    <scope>IDENTIFICATION</scope>
    <source>
        <tissue evidence="11">Gonad</tissue>
    </source>
</reference>
<sequence length="546" mass="59327">MMSTLPPPLSFHNRSSIPAAWDGLPAETRPSPAAASPGVFLPDLPLRTWLFIAGYCALFVLCLIGDIAVAVMVHGLGKRRGGTVYYFVLNILLADLLIGIFCTPFTLVGNTQEDKSLSRVLCRMTPLIEGVVVCGSTFTLAAIVVTSYSQRDHRSPDVSTKKIAYVLCCIWSMAITINIPQAFARDALLTTNPSGETYRCQETWGNSQAYLLYKGVLVALGFPGPLLFIVFAHLVGVTGLPGLKKNQDATTFYVTTGENNIPGGHTRGRCLEETVISPDGRSNPGERNRLFGGTNGDFIAPEAFSKDLSADSSINDIGNINTVACCAGTSCNNCDSSKTAFPRGHAGADWPSPPSVLSADYSMLVPTPSVDTVEESCANTPNTLPDDEHPSQATHSVEQSRSFVPVSDTTGSEESELDKTKQTAYQCSTLAVSSHLLRALTVLFLITWLPFYTCWALDTYAKLTNTTCKNIHEYFHPISQWIAFSNSLLTPYVSGYYVGCFKLPCVRRKSSESALEVETSEGGEEEDKEDDEVEEDVDEENPVTWI</sequence>
<dbReference type="PANTHER" id="PTHR24241">
    <property type="entry name" value="NEUROPEPTIDE RECEPTOR-RELATED G-PROTEIN COUPLED RECEPTOR"/>
    <property type="match status" value="1"/>
</dbReference>
<keyword evidence="6" id="KW-0675">Receptor</keyword>
<feature type="transmembrane region" description="Helical" evidence="8">
    <location>
        <begin position="478"/>
        <end position="499"/>
    </location>
</feature>
<evidence type="ECO:0000259" key="9">
    <source>
        <dbReference type="PROSITE" id="PS50262"/>
    </source>
</evidence>
<feature type="compositionally biased region" description="Polar residues" evidence="7">
    <location>
        <begin position="391"/>
        <end position="410"/>
    </location>
</feature>
<dbReference type="GO" id="GO:0042277">
    <property type="term" value="F:peptide binding"/>
    <property type="evidence" value="ECO:0007669"/>
    <property type="project" value="TreeGrafter"/>
</dbReference>
<evidence type="ECO:0000256" key="8">
    <source>
        <dbReference type="SAM" id="Phobius"/>
    </source>
</evidence>
<feature type="transmembrane region" description="Helical" evidence="8">
    <location>
        <begin position="436"/>
        <end position="458"/>
    </location>
</feature>
<keyword evidence="5 8" id="KW-0472">Membrane</keyword>
<evidence type="ECO:0000256" key="3">
    <source>
        <dbReference type="ARBA" id="ARBA00022692"/>
    </source>
</evidence>
<dbReference type="GeneID" id="109466741"/>
<feature type="transmembrane region" description="Helical" evidence="8">
    <location>
        <begin position="163"/>
        <end position="183"/>
    </location>
</feature>
<feature type="domain" description="G-protein coupled receptors family 1 profile" evidence="9">
    <location>
        <begin position="65"/>
        <end position="494"/>
    </location>
</feature>
<evidence type="ECO:0000256" key="5">
    <source>
        <dbReference type="ARBA" id="ARBA00023136"/>
    </source>
</evidence>
<dbReference type="GO" id="GO:0004930">
    <property type="term" value="F:G protein-coupled receptor activity"/>
    <property type="evidence" value="ECO:0007669"/>
    <property type="project" value="InterPro"/>
</dbReference>
<dbReference type="KEGG" id="bbel:109466741"/>
<feature type="transmembrane region" description="Helical" evidence="8">
    <location>
        <begin position="211"/>
        <end position="235"/>
    </location>
</feature>
<dbReference type="Proteomes" id="UP000515135">
    <property type="component" value="Unplaced"/>
</dbReference>
<dbReference type="InterPro" id="IPR000276">
    <property type="entry name" value="GPCR_Rhodpsn"/>
</dbReference>
<name>A0A6P4YD16_BRABE</name>
<feature type="transmembrane region" description="Helical" evidence="8">
    <location>
        <begin position="127"/>
        <end position="148"/>
    </location>
</feature>
<feature type="region of interest" description="Disordered" evidence="7">
    <location>
        <begin position="511"/>
        <end position="546"/>
    </location>
</feature>
<accession>A0A6P4YD16</accession>
<feature type="transmembrane region" description="Helical" evidence="8">
    <location>
        <begin position="84"/>
        <end position="107"/>
    </location>
</feature>
<evidence type="ECO:0000256" key="7">
    <source>
        <dbReference type="SAM" id="MobiDB-lite"/>
    </source>
</evidence>
<dbReference type="PROSITE" id="PS50262">
    <property type="entry name" value="G_PROTEIN_RECEP_F1_2"/>
    <property type="match status" value="1"/>
</dbReference>
<gene>
    <name evidence="11" type="primary">LOC109466741</name>
</gene>
<keyword evidence="2" id="KW-1003">Cell membrane</keyword>
<organism evidence="10 11">
    <name type="scientific">Branchiostoma belcheri</name>
    <name type="common">Amphioxus</name>
    <dbReference type="NCBI Taxonomy" id="7741"/>
    <lineage>
        <taxon>Eukaryota</taxon>
        <taxon>Metazoa</taxon>
        <taxon>Chordata</taxon>
        <taxon>Cephalochordata</taxon>
        <taxon>Leptocardii</taxon>
        <taxon>Amphioxiformes</taxon>
        <taxon>Branchiostomatidae</taxon>
        <taxon>Branchiostoma</taxon>
    </lineage>
</organism>
<evidence type="ECO:0000313" key="11">
    <source>
        <dbReference type="RefSeq" id="XP_019620054.1"/>
    </source>
</evidence>
<comment type="subcellular location">
    <subcellularLocation>
        <location evidence="1">Cell membrane</location>
        <topology evidence="1">Multi-pass membrane protein</topology>
    </subcellularLocation>
</comment>
<dbReference type="InterPro" id="IPR017452">
    <property type="entry name" value="GPCR_Rhodpsn_7TM"/>
</dbReference>
<keyword evidence="10" id="KW-1185">Reference proteome</keyword>
<dbReference type="RefSeq" id="XP_019620054.1">
    <property type="nucleotide sequence ID" value="XM_019764495.1"/>
</dbReference>
<feature type="compositionally biased region" description="Acidic residues" evidence="7">
    <location>
        <begin position="518"/>
        <end position="546"/>
    </location>
</feature>
<feature type="region of interest" description="Disordered" evidence="7">
    <location>
        <begin position="372"/>
        <end position="418"/>
    </location>
</feature>
<dbReference type="OrthoDB" id="10028059at2759"/>
<dbReference type="Pfam" id="PF00001">
    <property type="entry name" value="7tm_1"/>
    <property type="match status" value="1"/>
</dbReference>
<dbReference type="PRINTS" id="PR00237">
    <property type="entry name" value="GPCRRHODOPSN"/>
</dbReference>
<dbReference type="SUPFAM" id="SSF81321">
    <property type="entry name" value="Family A G protein-coupled receptor-like"/>
    <property type="match status" value="2"/>
</dbReference>